<accession>A0A1I4VBT0</accession>
<evidence type="ECO:0000256" key="1">
    <source>
        <dbReference type="SAM" id="Coils"/>
    </source>
</evidence>
<dbReference type="STRING" id="83765.SAMN05660284_00218"/>
<dbReference type="Pfam" id="PF10975">
    <property type="entry name" value="DUF2802"/>
    <property type="match status" value="1"/>
</dbReference>
<keyword evidence="2" id="KW-0472">Membrane</keyword>
<proteinExistence type="predicted"/>
<dbReference type="AlphaFoldDB" id="A0A1I4VBT0"/>
<organism evidence="3 4">
    <name type="scientific">Formivibrio citricus</name>
    <dbReference type="NCBI Taxonomy" id="83765"/>
    <lineage>
        <taxon>Bacteria</taxon>
        <taxon>Pseudomonadati</taxon>
        <taxon>Pseudomonadota</taxon>
        <taxon>Betaproteobacteria</taxon>
        <taxon>Neisseriales</taxon>
        <taxon>Chitinibacteraceae</taxon>
        <taxon>Formivibrio</taxon>
    </lineage>
</organism>
<dbReference type="Proteomes" id="UP000242869">
    <property type="component" value="Unassembled WGS sequence"/>
</dbReference>
<name>A0A1I4VBT0_9NEIS</name>
<evidence type="ECO:0000313" key="4">
    <source>
        <dbReference type="Proteomes" id="UP000242869"/>
    </source>
</evidence>
<keyword evidence="2" id="KW-1133">Transmembrane helix</keyword>
<keyword evidence="4" id="KW-1185">Reference proteome</keyword>
<dbReference type="InterPro" id="IPR021244">
    <property type="entry name" value="DUF2802"/>
</dbReference>
<dbReference type="EMBL" id="FOVE01000001">
    <property type="protein sequence ID" value="SFM98646.1"/>
    <property type="molecule type" value="Genomic_DNA"/>
</dbReference>
<evidence type="ECO:0008006" key="5">
    <source>
        <dbReference type="Google" id="ProtNLM"/>
    </source>
</evidence>
<gene>
    <name evidence="3" type="ORF">SAMN05660284_00218</name>
</gene>
<feature type="transmembrane region" description="Helical" evidence="2">
    <location>
        <begin position="12"/>
        <end position="30"/>
    </location>
</feature>
<sequence length="139" mass="15558">MDGIVITWPQLLYLGLILVLFYAAELLLFLRKSSQGKPREAQFRRQLESQAEEIAALRQEMESLKVRLASLQIQQIRHEPQEEEVQTGFVSEALHEDATPYNLAIRMAQSGADADQVAAGCGISRGEADLIVALYRSQT</sequence>
<protein>
    <recommendedName>
        <fullName evidence="5">DUF2802 domain-containing protein</fullName>
    </recommendedName>
</protein>
<dbReference type="OrthoDB" id="8562683at2"/>
<dbReference type="RefSeq" id="WP_091189908.1">
    <property type="nucleotide sequence ID" value="NZ_FOVE01000001.1"/>
</dbReference>
<keyword evidence="1" id="KW-0175">Coiled coil</keyword>
<evidence type="ECO:0000256" key="2">
    <source>
        <dbReference type="SAM" id="Phobius"/>
    </source>
</evidence>
<evidence type="ECO:0000313" key="3">
    <source>
        <dbReference type="EMBL" id="SFM98646.1"/>
    </source>
</evidence>
<keyword evidence="2" id="KW-0812">Transmembrane</keyword>
<feature type="coiled-coil region" evidence="1">
    <location>
        <begin position="40"/>
        <end position="74"/>
    </location>
</feature>
<reference evidence="4" key="1">
    <citation type="submission" date="2016-10" db="EMBL/GenBank/DDBJ databases">
        <authorList>
            <person name="Varghese N."/>
            <person name="Submissions S."/>
        </authorList>
    </citation>
    <scope>NUCLEOTIDE SEQUENCE [LARGE SCALE GENOMIC DNA]</scope>
    <source>
        <strain evidence="4">DSM 6150</strain>
    </source>
</reference>